<dbReference type="RefSeq" id="WP_168371181.1">
    <property type="nucleotide sequence ID" value="NZ_LNTB01000001.1"/>
</dbReference>
<gene>
    <name evidence="1" type="ORF">CF15_00385</name>
</gene>
<sequence>MALSMARATGQRRLRISLYGLWRRHEAEETGYMRFMDVVEELLRCGECLEKLREKGVEKIDASSKEPYMVVDVDKLQQLLRECR</sequence>
<evidence type="ECO:0000313" key="2">
    <source>
        <dbReference type="Proteomes" id="UP000053352"/>
    </source>
</evidence>
<reference evidence="1 2" key="1">
    <citation type="submission" date="2015-11" db="EMBL/GenBank/DDBJ databases">
        <title>Genome sequence of Pyrodictium occultum PL-19, a marine hyperthermophilic archaeon isolated from Volcano, Italy.</title>
        <authorList>
            <person name="Utturkar S."/>
            <person name="Huber H."/>
            <person name="Leptihn S."/>
            <person name="Brown S."/>
            <person name="Stetter K.O."/>
            <person name="Podar M."/>
        </authorList>
    </citation>
    <scope>NUCLEOTIDE SEQUENCE [LARGE SCALE GENOMIC DNA]</scope>
    <source>
        <strain evidence="1 2">PL-19</strain>
    </source>
</reference>
<evidence type="ECO:0000313" key="1">
    <source>
        <dbReference type="EMBL" id="KSW11361.1"/>
    </source>
</evidence>
<dbReference type="AlphaFoldDB" id="A0A0V8RTH0"/>
<accession>A0A0V8RTH0</accession>
<name>A0A0V8RTH0_PYROC</name>
<dbReference type="STRING" id="2309.CF15_00385"/>
<proteinExistence type="predicted"/>
<dbReference type="OrthoDB" id="15137at2157"/>
<protein>
    <submittedName>
        <fullName evidence="1">Uncharacterized protein</fullName>
    </submittedName>
</protein>
<dbReference type="EMBL" id="LNTB01000001">
    <property type="protein sequence ID" value="KSW11361.1"/>
    <property type="molecule type" value="Genomic_DNA"/>
</dbReference>
<comment type="caution">
    <text evidence="1">The sequence shown here is derived from an EMBL/GenBank/DDBJ whole genome shotgun (WGS) entry which is preliminary data.</text>
</comment>
<organism evidence="1 2">
    <name type="scientific">Pyrodictium occultum</name>
    <dbReference type="NCBI Taxonomy" id="2309"/>
    <lineage>
        <taxon>Archaea</taxon>
        <taxon>Thermoproteota</taxon>
        <taxon>Thermoprotei</taxon>
        <taxon>Desulfurococcales</taxon>
        <taxon>Pyrodictiaceae</taxon>
        <taxon>Pyrodictium</taxon>
    </lineage>
</organism>
<dbReference type="Proteomes" id="UP000053352">
    <property type="component" value="Unassembled WGS sequence"/>
</dbReference>
<keyword evidence="2" id="KW-1185">Reference proteome</keyword>